<organism evidence="8 9">
    <name type="scientific">Priapulus caudatus</name>
    <name type="common">Priapulid worm</name>
    <dbReference type="NCBI Taxonomy" id="37621"/>
    <lineage>
        <taxon>Eukaryota</taxon>
        <taxon>Metazoa</taxon>
        <taxon>Ecdysozoa</taxon>
        <taxon>Scalidophora</taxon>
        <taxon>Priapulida</taxon>
        <taxon>Priapulimorpha</taxon>
        <taxon>Priapulimorphida</taxon>
        <taxon>Priapulidae</taxon>
        <taxon>Priapulus</taxon>
    </lineage>
</organism>
<gene>
    <name evidence="9" type="primary">LOC106816122</name>
</gene>
<sequence length="281" mass="31532">MSEYQQTFVIERKEDGSSVNVNLFGGTVTSWKCCGEEMLFLSKNALFDNKKGIRGGIPIVFPHFGPWPIGPQHGFARIQMWEVEQLPSVDVSGNVVAIIALVDNAETRKIWDFKFKLRMTLTLLKCCFSMDLHVTNTGDAEFNFTTLIHTYFRLPDVTKSRVLGLTGCKYFDKTTGQDIQSETREQLSVDRNIDNIYANVPDELTLTGGPAGRTIKITKKGFPDTVVWNPWVDGAQKMADFGDDEYPLMLCVEVGHVVKKVSLAPAQEFHASQTLQIQCPE</sequence>
<dbReference type="PANTHER" id="PTHR11122">
    <property type="entry name" value="APOSPORY-ASSOCIATED PROTEIN C-RELATED"/>
    <property type="match status" value="1"/>
</dbReference>
<accession>A0ABM1EVE2</accession>
<dbReference type="PANTHER" id="PTHR11122:SF13">
    <property type="entry name" value="GLUCOSE-6-PHOSPHATE 1-EPIMERASE"/>
    <property type="match status" value="1"/>
</dbReference>
<evidence type="ECO:0000313" key="9">
    <source>
        <dbReference type="RefSeq" id="XP_014676163.1"/>
    </source>
</evidence>
<name>A0ABM1EVE2_PRICU</name>
<dbReference type="GeneID" id="106816122"/>
<keyword evidence="8" id="KW-1185">Reference proteome</keyword>
<dbReference type="EC" id="5.1.3.15" evidence="7"/>
<dbReference type="Proteomes" id="UP000695022">
    <property type="component" value="Unplaced"/>
</dbReference>
<protein>
    <recommendedName>
        <fullName evidence="7">glucose-6-phosphate 1-epimerase</fullName>
        <ecNumber evidence="7">5.1.3.15</ecNumber>
    </recommendedName>
</protein>
<comment type="pathway">
    <text evidence="3">Carbohydrate metabolism; galactose metabolism.</text>
</comment>
<evidence type="ECO:0000256" key="5">
    <source>
        <dbReference type="ARBA" id="ARBA00023235"/>
    </source>
</evidence>
<dbReference type="InterPro" id="IPR008183">
    <property type="entry name" value="Aldose_1/G6P_1-epimerase"/>
</dbReference>
<comment type="catalytic activity">
    <reaction evidence="2">
        <text>alpha-D-galactose = beta-D-galactose</text>
        <dbReference type="Rhea" id="RHEA:28675"/>
        <dbReference type="ChEBI" id="CHEBI:27667"/>
        <dbReference type="ChEBI" id="CHEBI:28061"/>
        <dbReference type="EC" id="5.1.3.3"/>
    </reaction>
    <physiologicalReaction direction="right-to-left" evidence="2">
        <dbReference type="Rhea" id="RHEA:28677"/>
    </physiologicalReaction>
</comment>
<dbReference type="InterPro" id="IPR011013">
    <property type="entry name" value="Gal_mutarotase_sf_dom"/>
</dbReference>
<keyword evidence="5 7" id="KW-0413">Isomerase</keyword>
<evidence type="ECO:0000256" key="3">
    <source>
        <dbReference type="ARBA" id="ARBA00004947"/>
    </source>
</evidence>
<dbReference type="Gene3D" id="2.70.98.10">
    <property type="match status" value="1"/>
</dbReference>
<dbReference type="CDD" id="cd09020">
    <property type="entry name" value="D-hex-6-P-epi_like"/>
    <property type="match status" value="1"/>
</dbReference>
<proteinExistence type="inferred from homology"/>
<dbReference type="InterPro" id="IPR025532">
    <property type="entry name" value="G6P_1-epimerase"/>
</dbReference>
<evidence type="ECO:0000313" key="8">
    <source>
        <dbReference type="Proteomes" id="UP000695022"/>
    </source>
</evidence>
<evidence type="ECO:0000256" key="7">
    <source>
        <dbReference type="PIRNR" id="PIRNR016020"/>
    </source>
</evidence>
<dbReference type="InterPro" id="IPR014718">
    <property type="entry name" value="GH-type_carb-bd"/>
</dbReference>
<evidence type="ECO:0000256" key="1">
    <source>
        <dbReference type="ARBA" id="ARBA00001096"/>
    </source>
</evidence>
<reference evidence="9" key="1">
    <citation type="submission" date="2025-08" db="UniProtKB">
        <authorList>
            <consortium name="RefSeq"/>
        </authorList>
    </citation>
    <scope>IDENTIFICATION</scope>
</reference>
<comment type="function">
    <text evidence="6">Mutarotase that catalyzes the interconversion of beta-D-galactose and alpha-D-galactose during galactose metabolism. Beta-D-galactose is metabolized in the liver into glucose 1-phosphate, the primary metabolic fuel, by the action of four enzymes that constitute the Leloir pathway: GALM, GALK1 (galactokinase), GALT (galactose-1-phosphate uridylyltransferase) and GALE (UDP-galactose-4'-epimerase). Involved in the maintenance of the equilibrium between the beta- and alpha-anomers of galactose, therefore ensuring a sufficient supply of the alpha-anomer for GALK1. Also active on D-glucose although shows a preference for galactose over glucose.</text>
</comment>
<comment type="similarity">
    <text evidence="4 7">Belongs to the glucose-6-phosphate 1-epimerase family.</text>
</comment>
<evidence type="ECO:0000256" key="4">
    <source>
        <dbReference type="ARBA" id="ARBA00005866"/>
    </source>
</evidence>
<evidence type="ECO:0000256" key="6">
    <source>
        <dbReference type="ARBA" id="ARBA00045743"/>
    </source>
</evidence>
<dbReference type="RefSeq" id="XP_014676163.1">
    <property type="nucleotide sequence ID" value="XM_014820677.1"/>
</dbReference>
<dbReference type="Pfam" id="PF01263">
    <property type="entry name" value="Aldose_epim"/>
    <property type="match status" value="1"/>
</dbReference>
<dbReference type="SUPFAM" id="SSF74650">
    <property type="entry name" value="Galactose mutarotase-like"/>
    <property type="match status" value="1"/>
</dbReference>
<comment type="catalytic activity">
    <reaction evidence="1">
        <text>alpha-D-glucose 6-phosphate = beta-D-glucose 6-phosphate</text>
        <dbReference type="Rhea" id="RHEA:16249"/>
        <dbReference type="ChEBI" id="CHEBI:58225"/>
        <dbReference type="ChEBI" id="CHEBI:58247"/>
        <dbReference type="EC" id="5.1.3.15"/>
    </reaction>
</comment>
<evidence type="ECO:0000256" key="2">
    <source>
        <dbReference type="ARBA" id="ARBA00001712"/>
    </source>
</evidence>
<dbReference type="PIRSF" id="PIRSF016020">
    <property type="entry name" value="PHexose_mutarotase"/>
    <property type="match status" value="1"/>
</dbReference>